<name>A0A228IHW1_9BURK</name>
<evidence type="ECO:0000313" key="1">
    <source>
        <dbReference type="EMBL" id="OXI42018.1"/>
    </source>
</evidence>
<comment type="caution">
    <text evidence="1">The sequence shown here is derived from an EMBL/GenBank/DDBJ whole genome shotgun (WGS) entry which is preliminary data.</text>
</comment>
<proteinExistence type="predicted"/>
<dbReference type="PROSITE" id="PS00191">
    <property type="entry name" value="CYTOCHROME_B5_1"/>
    <property type="match status" value="1"/>
</dbReference>
<evidence type="ECO:0000313" key="2">
    <source>
        <dbReference type="Proteomes" id="UP000214600"/>
    </source>
</evidence>
<accession>A0A228IHW1</accession>
<gene>
    <name evidence="1" type="ORF">CFB84_22455</name>
</gene>
<sequence length="198" mass="22138">MIPKMPTLQTFMTRVDEAAFSDLLRAHIPHVKFIDSYIWNSPFPPVHHSMSGCNGQPFSDVVILDEAICTVERYTREFVAPHPGGSGYIGSMEGPGAIQFLRSHEAKYAPGSLRDGRLAASYDPKLDEATDRFVKTVWKIFKKFSMKTFLIDLETGDVRDKPETRFFAGPDAAVMFDGSKGNYLTNNTLAYFVAKSSK</sequence>
<organism evidence="1 2">
    <name type="scientific">Burkholderia aenigmatica</name>
    <dbReference type="NCBI Taxonomy" id="2015348"/>
    <lineage>
        <taxon>Bacteria</taxon>
        <taxon>Pseudomonadati</taxon>
        <taxon>Pseudomonadota</taxon>
        <taxon>Betaproteobacteria</taxon>
        <taxon>Burkholderiales</taxon>
        <taxon>Burkholderiaceae</taxon>
        <taxon>Burkholderia</taxon>
        <taxon>Burkholderia cepacia complex</taxon>
    </lineage>
</organism>
<reference evidence="2" key="1">
    <citation type="submission" date="2017-06" db="EMBL/GenBank/DDBJ databases">
        <authorList>
            <person name="LiPuma J."/>
            <person name="Spilker T."/>
        </authorList>
    </citation>
    <scope>NUCLEOTIDE SEQUENCE [LARGE SCALE GENOMIC DNA]</scope>
    <source>
        <strain evidence="2">AU17325</strain>
    </source>
</reference>
<dbReference type="GO" id="GO:0020037">
    <property type="term" value="F:heme binding"/>
    <property type="evidence" value="ECO:0007669"/>
    <property type="project" value="InterPro"/>
</dbReference>
<dbReference type="EMBL" id="NKFA01000008">
    <property type="protein sequence ID" value="OXI42018.1"/>
    <property type="molecule type" value="Genomic_DNA"/>
</dbReference>
<dbReference type="AlphaFoldDB" id="A0A228IHW1"/>
<dbReference type="InterPro" id="IPR018506">
    <property type="entry name" value="Cyt_B5_heme-BS"/>
</dbReference>
<dbReference type="Proteomes" id="UP000214600">
    <property type="component" value="Unassembled WGS sequence"/>
</dbReference>
<protein>
    <submittedName>
        <fullName evidence="1">Uncharacterized protein</fullName>
    </submittedName>
</protein>
<reference evidence="1 2" key="2">
    <citation type="submission" date="2017-08" db="EMBL/GenBank/DDBJ databases">
        <title>WGS of novel Burkholderia cepaca complex species.</title>
        <authorList>
            <person name="Lipuma J."/>
            <person name="Spilker T."/>
        </authorList>
    </citation>
    <scope>NUCLEOTIDE SEQUENCE [LARGE SCALE GENOMIC DNA]</scope>
    <source>
        <strain evidence="1 2">AU17325</strain>
    </source>
</reference>
<dbReference type="OrthoDB" id="6454754at2"/>